<dbReference type="Proteomes" id="UP000027361">
    <property type="component" value="Unassembled WGS sequence"/>
</dbReference>
<dbReference type="RefSeq" id="XP_013241575.1">
    <property type="nucleotide sequence ID" value="XM_013386121.1"/>
</dbReference>
<feature type="transmembrane region" description="Helical" evidence="1">
    <location>
        <begin position="661"/>
        <end position="683"/>
    </location>
</feature>
<comment type="caution">
    <text evidence="3">The sequence shown here is derived from an EMBL/GenBank/DDBJ whole genome shotgun (WGS) entry which is preliminary data.</text>
</comment>
<dbReference type="OMA" id="YKVCLAM"/>
<protein>
    <recommendedName>
        <fullName evidence="2">Glycosyltransferase 2-like domain-containing protein</fullName>
    </recommendedName>
</protein>
<name>A0A066VQI7_TILAU</name>
<evidence type="ECO:0000313" key="3">
    <source>
        <dbReference type="EMBL" id="KDN41059.1"/>
    </source>
</evidence>
<dbReference type="OrthoDB" id="5819478at2759"/>
<dbReference type="Pfam" id="PF13632">
    <property type="entry name" value="Glyco_trans_2_3"/>
    <property type="match status" value="1"/>
</dbReference>
<sequence length="840" mass="92815">MGRLSFAVGPSFRFSGSFKSRMAQFLGWFMQRLPFLSHFCILLLAFIGPVMAPRMLAFVLLVTQTLVSGSQVRSAWGLLQCWFGVRAHSNTDWVLYWHDQKAKLVRDGIAHSVIPHDSIQHVILIPAYKEEMSTLKDTIGVLASHPLASTSYRICLGMEEREAGAVKKAETLVQFYRAQHVFLDICYSIHPGTIVGESAGKSSNINWAARWMAKRVPVSQHERCVVTVMDSDTCFAADYFLALAVKYSLLTIAKRRFTMFVPPILFDRNAPDVPVFTRLADIFWSCAGIGGIYPGSSVKIPTSAYSVSLELVKFCNFWDTGPESIGEDMHFYVKAMFETKGHVNSITIYSPASQCHVVGAPAHSAFANYVSDMAARWSQAVRHMWGSLDFGYCWKRVLLLQFGPSVRQPTYVALDNDHDGDFKAEREHAQELEDAEAVKSLFEAKLKAAEAAGVVRAVSPAGESVITESSVTSVDMFGVTRAKKFTSIDSPVTPHHLVSPIIIAPSAKLGIVQPPLGGDDDDDNMSDFGADEDRALFDSEFHSANVDDEIETPLYAAVGEKSIRVWPFIILMSRVYEAHLLIVHFFAIMGVLAFYPSAMFSDGSVQFGNPAGQSLALIHCLQAFFNSPNSVLPGAEPLQGSDPKATMVWVMPPVLLCAKQIAGIIGAIGVVSSIFMFVLHDLYHHACTTERWRQSENVRQIVLRERHRQGAVTSADNPADMPARYLGIRPSQTCERKWPIALLDFASFPAAIVYAAGPLLWAQLNHLATNKLTYTVSAKGKGLVVSTRLPAGESVQLHGRKWSVEHHRIASSKQELAVAVPHREREHMGIEYLPKPVTAI</sequence>
<dbReference type="InterPro" id="IPR001173">
    <property type="entry name" value="Glyco_trans_2-like"/>
</dbReference>
<dbReference type="SUPFAM" id="SSF53448">
    <property type="entry name" value="Nucleotide-diphospho-sugar transferases"/>
    <property type="match status" value="1"/>
</dbReference>
<accession>A0A066VQI7</accession>
<keyword evidence="4" id="KW-1185">Reference proteome</keyword>
<evidence type="ECO:0000259" key="2">
    <source>
        <dbReference type="Pfam" id="PF13632"/>
    </source>
</evidence>
<dbReference type="GeneID" id="25261899"/>
<dbReference type="PANTHER" id="PTHR36851">
    <property type="entry name" value="UNNAMED PRODUCT"/>
    <property type="match status" value="1"/>
</dbReference>
<dbReference type="HOGENOM" id="CLU_364847_0_0_1"/>
<dbReference type="PANTHER" id="PTHR36851:SF1">
    <property type="entry name" value="GLYCO_TRANS_2-LIKE DOMAIN-CONTAINING PROTEIN"/>
    <property type="match status" value="1"/>
</dbReference>
<gene>
    <name evidence="3" type="ORF">K437DRAFT_180340</name>
</gene>
<organism evidence="3 4">
    <name type="scientific">Tilletiaria anomala (strain ATCC 24038 / CBS 436.72 / UBC 951)</name>
    <dbReference type="NCBI Taxonomy" id="1037660"/>
    <lineage>
        <taxon>Eukaryota</taxon>
        <taxon>Fungi</taxon>
        <taxon>Dikarya</taxon>
        <taxon>Basidiomycota</taxon>
        <taxon>Ustilaginomycotina</taxon>
        <taxon>Exobasidiomycetes</taxon>
        <taxon>Georgefischeriales</taxon>
        <taxon>Tilletiariaceae</taxon>
        <taxon>Tilletiaria</taxon>
    </lineage>
</organism>
<dbReference type="EMBL" id="JMSN01000084">
    <property type="protein sequence ID" value="KDN41059.1"/>
    <property type="molecule type" value="Genomic_DNA"/>
</dbReference>
<keyword evidence="1" id="KW-0472">Membrane</keyword>
<evidence type="ECO:0000256" key="1">
    <source>
        <dbReference type="SAM" id="Phobius"/>
    </source>
</evidence>
<keyword evidence="1" id="KW-0812">Transmembrane</keyword>
<proteinExistence type="predicted"/>
<dbReference type="InParanoid" id="A0A066VQI7"/>
<dbReference type="STRING" id="1037660.A0A066VQI7"/>
<keyword evidence="1" id="KW-1133">Transmembrane helix</keyword>
<dbReference type="InterPro" id="IPR029044">
    <property type="entry name" value="Nucleotide-diphossugar_trans"/>
</dbReference>
<feature type="transmembrane region" description="Helical" evidence="1">
    <location>
        <begin position="35"/>
        <end position="63"/>
    </location>
</feature>
<dbReference type="AlphaFoldDB" id="A0A066VQI7"/>
<feature type="transmembrane region" description="Helical" evidence="1">
    <location>
        <begin position="578"/>
        <end position="598"/>
    </location>
</feature>
<feature type="domain" description="Glycosyltransferase 2-like" evidence="2">
    <location>
        <begin position="226"/>
        <end position="396"/>
    </location>
</feature>
<reference evidence="3 4" key="1">
    <citation type="submission" date="2014-05" db="EMBL/GenBank/DDBJ databases">
        <title>Draft genome sequence of a rare smut relative, Tilletiaria anomala UBC 951.</title>
        <authorList>
            <consortium name="DOE Joint Genome Institute"/>
            <person name="Toome M."/>
            <person name="Kuo A."/>
            <person name="Henrissat B."/>
            <person name="Lipzen A."/>
            <person name="Tritt A."/>
            <person name="Yoshinaga Y."/>
            <person name="Zane M."/>
            <person name="Barry K."/>
            <person name="Grigoriev I.V."/>
            <person name="Spatafora J.W."/>
            <person name="Aimea M.C."/>
        </authorList>
    </citation>
    <scope>NUCLEOTIDE SEQUENCE [LARGE SCALE GENOMIC DNA]</scope>
    <source>
        <strain evidence="3 4">UBC 951</strain>
    </source>
</reference>
<evidence type="ECO:0000313" key="4">
    <source>
        <dbReference type="Proteomes" id="UP000027361"/>
    </source>
</evidence>